<protein>
    <recommendedName>
        <fullName evidence="3">Alpha/beta hydrolase</fullName>
    </recommendedName>
</protein>
<sequence length="84" mass="9508">MSSGGKVRRTVVIGLRCQAYDRTVHVDVRGLDIAFERTRARPAVVLAHGFVGDVRSTWGRQIEAPNDLTRELRRFLRSVESPFV</sequence>
<reference evidence="2" key="1">
    <citation type="submission" date="2015-01" db="EMBL/GenBank/DDBJ databases">
        <title>Draft genome sequence of Rhodococcus pyridinivorans strain KG-16, a hydrocarbon-degrading bacterium.</title>
        <authorList>
            <person name="Aggarwal R.K."/>
            <person name="Dawar C."/>
        </authorList>
    </citation>
    <scope>NUCLEOTIDE SEQUENCE [LARGE SCALE GENOMIC DNA]</scope>
    <source>
        <strain evidence="2">KG-16</strain>
    </source>
</reference>
<dbReference type="AlphaFoldDB" id="A0A0V9UHD6"/>
<proteinExistence type="predicted"/>
<accession>A0A0V9UHD6</accession>
<dbReference type="InterPro" id="IPR029058">
    <property type="entry name" value="AB_hydrolase_fold"/>
</dbReference>
<evidence type="ECO:0008006" key="3">
    <source>
        <dbReference type="Google" id="ProtNLM"/>
    </source>
</evidence>
<organism evidence="1 2">
    <name type="scientific">Rhodococcus pyridinivorans KG-16</name>
    <dbReference type="NCBI Taxonomy" id="1441730"/>
    <lineage>
        <taxon>Bacteria</taxon>
        <taxon>Bacillati</taxon>
        <taxon>Actinomycetota</taxon>
        <taxon>Actinomycetes</taxon>
        <taxon>Mycobacteriales</taxon>
        <taxon>Nocardiaceae</taxon>
        <taxon>Rhodococcus</taxon>
    </lineage>
</organism>
<comment type="caution">
    <text evidence="1">The sequence shown here is derived from an EMBL/GenBank/DDBJ whole genome shotgun (WGS) entry which is preliminary data.</text>
</comment>
<reference evidence="1 2" key="2">
    <citation type="journal article" date="2016" name="Genome Announc.">
        <title>Draft Genome Sequence of a Versatile Hydrocarbon-Degrading Bacterium, Rhodococcus pyridinivorans Strain KG-16, Collected from Oil Fields in India.</title>
        <authorList>
            <person name="Aggarwal R.K."/>
            <person name="Dawar C."/>
            <person name="Phanindranath R."/>
            <person name="Mutnuri L."/>
            <person name="Dayal A.M."/>
        </authorList>
    </citation>
    <scope>NUCLEOTIDE SEQUENCE [LARGE SCALE GENOMIC DNA]</scope>
    <source>
        <strain evidence="1 2">KG-16</strain>
    </source>
</reference>
<evidence type="ECO:0000313" key="2">
    <source>
        <dbReference type="Proteomes" id="UP000053060"/>
    </source>
</evidence>
<evidence type="ECO:0000313" key="1">
    <source>
        <dbReference type="EMBL" id="KSZ57413.1"/>
    </source>
</evidence>
<dbReference type="PATRIC" id="fig|1441730.3.peg.3798"/>
<dbReference type="SUPFAM" id="SSF53474">
    <property type="entry name" value="alpha/beta-Hydrolases"/>
    <property type="match status" value="1"/>
</dbReference>
<name>A0A0V9UHD6_9NOCA</name>
<dbReference type="Proteomes" id="UP000053060">
    <property type="component" value="Unassembled WGS sequence"/>
</dbReference>
<gene>
    <name evidence="1" type="ORF">Z045_18220</name>
</gene>
<dbReference type="EMBL" id="AZXY01000009">
    <property type="protein sequence ID" value="KSZ57413.1"/>
    <property type="molecule type" value="Genomic_DNA"/>
</dbReference>